<dbReference type="KEGG" id="sde:Sde_0448"/>
<name>Q21NL7_SACD2</name>
<keyword evidence="2" id="KW-1185">Reference proteome</keyword>
<reference evidence="1 2" key="1">
    <citation type="journal article" date="2008" name="PLoS Genet.">
        <title>Complete genome sequence of the complex carbohydrate-degrading marine bacterium, Saccharophagus degradans strain 2-40 T.</title>
        <authorList>
            <person name="Weiner R.M."/>
            <person name="Taylor L.E.II."/>
            <person name="Henrissat B."/>
            <person name="Hauser L."/>
            <person name="Land M."/>
            <person name="Coutinho P.M."/>
            <person name="Rancurel C."/>
            <person name="Saunders E.H."/>
            <person name="Longmire A.G."/>
            <person name="Zhang H."/>
            <person name="Bayer E.A."/>
            <person name="Gilbert H.J."/>
            <person name="Larimer F."/>
            <person name="Zhulin I.B."/>
            <person name="Ekborg N.A."/>
            <person name="Lamed R."/>
            <person name="Richardson P.M."/>
            <person name="Borovok I."/>
            <person name="Hutcheson S."/>
        </authorList>
    </citation>
    <scope>NUCLEOTIDE SEQUENCE [LARGE SCALE GENOMIC DNA]</scope>
    <source>
        <strain evidence="2">2-40 / ATCC 43961 / DSM 17024</strain>
    </source>
</reference>
<gene>
    <name evidence="1" type="ordered locus">Sde_0448</name>
</gene>
<dbReference type="OrthoDB" id="9937580at2"/>
<dbReference type="EMBL" id="CP000282">
    <property type="protein sequence ID" value="ABD79712.1"/>
    <property type="molecule type" value="Genomic_DNA"/>
</dbReference>
<evidence type="ECO:0000313" key="1">
    <source>
        <dbReference type="EMBL" id="ABD79712.1"/>
    </source>
</evidence>
<protein>
    <submittedName>
        <fullName evidence="1">Uncharacterized protein</fullName>
    </submittedName>
</protein>
<dbReference type="Proteomes" id="UP000001947">
    <property type="component" value="Chromosome"/>
</dbReference>
<evidence type="ECO:0000313" key="2">
    <source>
        <dbReference type="Proteomes" id="UP000001947"/>
    </source>
</evidence>
<organism evidence="1 2">
    <name type="scientific">Saccharophagus degradans (strain 2-40 / ATCC 43961 / DSM 17024)</name>
    <dbReference type="NCBI Taxonomy" id="203122"/>
    <lineage>
        <taxon>Bacteria</taxon>
        <taxon>Pseudomonadati</taxon>
        <taxon>Pseudomonadota</taxon>
        <taxon>Gammaproteobacteria</taxon>
        <taxon>Cellvibrionales</taxon>
        <taxon>Cellvibrionaceae</taxon>
        <taxon>Saccharophagus</taxon>
    </lineage>
</organism>
<dbReference type="GeneID" id="98612148"/>
<accession>Q21NL7</accession>
<dbReference type="AlphaFoldDB" id="Q21NL7"/>
<dbReference type="HOGENOM" id="CLU_2195031_0_0_6"/>
<proteinExistence type="predicted"/>
<sequence>MRLIVFLWVAIIAVPVFSETTHSDKKVKIIHSGDTRDCFFFQLENVSQADPVSPNNEWFAVPFSKMSSDAVLSILMASKASGGSVKVNTTGSTVCGAYAEVKNVSWLP</sequence>
<dbReference type="RefSeq" id="WP_011466936.1">
    <property type="nucleotide sequence ID" value="NC_007912.1"/>
</dbReference>